<feature type="compositionally biased region" description="Gly residues" evidence="1">
    <location>
        <begin position="30"/>
        <end position="39"/>
    </location>
</feature>
<gene>
    <name evidence="2" type="ORF">E2C01_054775</name>
</gene>
<proteinExistence type="predicted"/>
<name>A0A5B7GSU8_PORTR</name>
<organism evidence="2 3">
    <name type="scientific">Portunus trituberculatus</name>
    <name type="common">Swimming crab</name>
    <name type="synonym">Neptunus trituberculatus</name>
    <dbReference type="NCBI Taxonomy" id="210409"/>
    <lineage>
        <taxon>Eukaryota</taxon>
        <taxon>Metazoa</taxon>
        <taxon>Ecdysozoa</taxon>
        <taxon>Arthropoda</taxon>
        <taxon>Crustacea</taxon>
        <taxon>Multicrustacea</taxon>
        <taxon>Malacostraca</taxon>
        <taxon>Eumalacostraca</taxon>
        <taxon>Eucarida</taxon>
        <taxon>Decapoda</taxon>
        <taxon>Pleocyemata</taxon>
        <taxon>Brachyura</taxon>
        <taxon>Eubrachyura</taxon>
        <taxon>Portunoidea</taxon>
        <taxon>Portunidae</taxon>
        <taxon>Portuninae</taxon>
        <taxon>Portunus</taxon>
    </lineage>
</organism>
<reference evidence="2 3" key="1">
    <citation type="submission" date="2019-05" db="EMBL/GenBank/DDBJ databases">
        <title>Another draft genome of Portunus trituberculatus and its Hox gene families provides insights of decapod evolution.</title>
        <authorList>
            <person name="Jeong J.-H."/>
            <person name="Song I."/>
            <person name="Kim S."/>
            <person name="Choi T."/>
            <person name="Kim D."/>
            <person name="Ryu S."/>
            <person name="Kim W."/>
        </authorList>
    </citation>
    <scope>NUCLEOTIDE SEQUENCE [LARGE SCALE GENOMIC DNA]</scope>
    <source>
        <tissue evidence="2">Muscle</tissue>
    </source>
</reference>
<evidence type="ECO:0000256" key="1">
    <source>
        <dbReference type="SAM" id="MobiDB-lite"/>
    </source>
</evidence>
<evidence type="ECO:0000313" key="3">
    <source>
        <dbReference type="Proteomes" id="UP000324222"/>
    </source>
</evidence>
<sequence length="71" mass="7260">MRRWAKEDPREDTNLSREAFQLPGRRRRGGGGGGGGGSNGTHIVNVQLMDKTGVGAGVCLPAGVGAGVRSA</sequence>
<dbReference type="Proteomes" id="UP000324222">
    <property type="component" value="Unassembled WGS sequence"/>
</dbReference>
<dbReference type="AlphaFoldDB" id="A0A5B7GSU8"/>
<comment type="caution">
    <text evidence="2">The sequence shown here is derived from an EMBL/GenBank/DDBJ whole genome shotgun (WGS) entry which is preliminary data.</text>
</comment>
<keyword evidence="3" id="KW-1185">Reference proteome</keyword>
<evidence type="ECO:0000313" key="2">
    <source>
        <dbReference type="EMBL" id="MPC60719.1"/>
    </source>
</evidence>
<accession>A0A5B7GSU8</accession>
<dbReference type="EMBL" id="VSRR010017822">
    <property type="protein sequence ID" value="MPC60719.1"/>
    <property type="molecule type" value="Genomic_DNA"/>
</dbReference>
<feature type="compositionally biased region" description="Basic and acidic residues" evidence="1">
    <location>
        <begin position="1"/>
        <end position="15"/>
    </location>
</feature>
<feature type="region of interest" description="Disordered" evidence="1">
    <location>
        <begin position="1"/>
        <end position="43"/>
    </location>
</feature>
<protein>
    <submittedName>
        <fullName evidence="2">Uncharacterized protein</fullName>
    </submittedName>
</protein>